<dbReference type="Gene3D" id="3.10.350.10">
    <property type="entry name" value="LysM domain"/>
    <property type="match status" value="3"/>
</dbReference>
<comment type="caution">
    <text evidence="2">The sequence shown here is derived from an EMBL/GenBank/DDBJ whole genome shotgun (WGS) entry which is preliminary data.</text>
</comment>
<sequence>MQSFYTVRPNDTLFNIANRWSLPVESLIAANNIAPPYTIFVGQQLSIPPGVDVYRVKQGDTVNQIAQAYGIDPSVIIAANGLQPPYVIFPEQLLKIPPGVSYYVVQPGDSLYLIARRYNVTTNGQVNINRLRQANQLTSDVLFPGMRLLIPYAPPGGQGRLAYFSNQSGNYDLWLYYPSNGASQQITLGLGESFSIPFWSPDSSKIAFVGKNAILYVINLANNTIASIDQFSEGLGVFVDWSPDSQKLVYSKQNEITIYHVGTHQAQKISQQNVSDVQWFPNGEELLFQATDAFGVSQLFRMRSDGSSKQQLTENNEGRRNNIRLSPDGTYALYTTPGASVSLLKTIELATGRIFDVPGGPLGKNYYPEWSSDFSSIAYSSSTFEDRGYFSLIRTTDKQGTRDRTVAISNCYGTPVTWTPNGRKVAYLSGCTLETGASEIWLLDLNHLVPIPLVKGGNIVSLQWSPVLTSLMKQTYTNTRLKVQLQFPASWAPSLLSEDRFEGEDGFFQVSALASNASLEEVCHSDAYHQLMPYGSEPHIIPTQIQNEEACFIFPSEDQPPQMNHQASLIVRYPTPVVLNGMTYNFFILWADKNHIEEISRTLKFLSEL</sequence>
<dbReference type="InterPro" id="IPR011042">
    <property type="entry name" value="6-blade_b-propeller_TolB-like"/>
</dbReference>
<dbReference type="PANTHER" id="PTHR33734:SF22">
    <property type="entry name" value="MEMBRANE-BOUND LYTIC MUREIN TRANSGLYCOSYLASE D"/>
    <property type="match status" value="1"/>
</dbReference>
<keyword evidence="3" id="KW-1185">Reference proteome</keyword>
<organism evidence="2 3">
    <name type="scientific">Perspicuibacillus lycopersici</name>
    <dbReference type="NCBI Taxonomy" id="1325689"/>
    <lineage>
        <taxon>Bacteria</taxon>
        <taxon>Bacillati</taxon>
        <taxon>Bacillota</taxon>
        <taxon>Bacilli</taxon>
        <taxon>Bacillales</taxon>
        <taxon>Bacillaceae</taxon>
        <taxon>Perspicuibacillus</taxon>
    </lineage>
</organism>
<dbReference type="AlphaFoldDB" id="A0AAE3IZL6"/>
<feature type="domain" description="LysM" evidence="1">
    <location>
        <begin position="101"/>
        <end position="150"/>
    </location>
</feature>
<dbReference type="InterPro" id="IPR018392">
    <property type="entry name" value="LysM"/>
</dbReference>
<dbReference type="Pfam" id="PF01476">
    <property type="entry name" value="LysM"/>
    <property type="match status" value="3"/>
</dbReference>
<dbReference type="RefSeq" id="WP_263074287.1">
    <property type="nucleotide sequence ID" value="NZ_JAOUSF010000005.1"/>
</dbReference>
<dbReference type="SMART" id="SM00257">
    <property type="entry name" value="LysM"/>
    <property type="match status" value="3"/>
</dbReference>
<feature type="domain" description="LysM" evidence="1">
    <location>
        <begin position="3"/>
        <end position="47"/>
    </location>
</feature>
<gene>
    <name evidence="2" type="ORF">OEV98_15600</name>
</gene>
<dbReference type="PANTHER" id="PTHR33734">
    <property type="entry name" value="LYSM DOMAIN-CONTAINING GPI-ANCHORED PROTEIN 2"/>
    <property type="match status" value="1"/>
</dbReference>
<evidence type="ECO:0000313" key="2">
    <source>
        <dbReference type="EMBL" id="MCU9614970.1"/>
    </source>
</evidence>
<protein>
    <submittedName>
        <fullName evidence="2">LysM peptidoglycan-binding domain-containing protein</fullName>
    </submittedName>
</protein>
<dbReference type="GO" id="GO:0008932">
    <property type="term" value="F:lytic endotransglycosylase activity"/>
    <property type="evidence" value="ECO:0007669"/>
    <property type="project" value="TreeGrafter"/>
</dbReference>
<evidence type="ECO:0000259" key="1">
    <source>
        <dbReference type="PROSITE" id="PS51782"/>
    </source>
</evidence>
<dbReference type="InterPro" id="IPR011659">
    <property type="entry name" value="WD40"/>
</dbReference>
<evidence type="ECO:0000313" key="3">
    <source>
        <dbReference type="Proteomes" id="UP001209318"/>
    </source>
</evidence>
<dbReference type="Pfam" id="PF07676">
    <property type="entry name" value="PD40"/>
    <property type="match status" value="1"/>
</dbReference>
<reference evidence="2" key="1">
    <citation type="submission" date="2022-10" db="EMBL/GenBank/DDBJ databases">
        <title>Description of Fervidibacillus gen. nov. in the family Fervidibacillaceae fam. nov. with two species, Fervidibacillus albus sp. nov., and Fervidibacillus halotolerans sp. nov., isolated from tidal flat sediments.</title>
        <authorList>
            <person name="Kwon K.K."/>
            <person name="Yang S.-H."/>
        </authorList>
    </citation>
    <scope>NUCLEOTIDE SEQUENCE</scope>
    <source>
        <strain evidence="2">JCM 19140</strain>
    </source>
</reference>
<name>A0AAE3IZL6_9BACI</name>
<proteinExistence type="predicted"/>
<dbReference type="PROSITE" id="PS51782">
    <property type="entry name" value="LYSM"/>
    <property type="match status" value="3"/>
</dbReference>
<dbReference type="InterPro" id="IPR036779">
    <property type="entry name" value="LysM_dom_sf"/>
</dbReference>
<dbReference type="CDD" id="cd00118">
    <property type="entry name" value="LysM"/>
    <property type="match status" value="3"/>
</dbReference>
<dbReference type="Gene3D" id="2.120.10.30">
    <property type="entry name" value="TolB, C-terminal domain"/>
    <property type="match status" value="2"/>
</dbReference>
<dbReference type="SUPFAM" id="SSF54106">
    <property type="entry name" value="LysM domain"/>
    <property type="match status" value="3"/>
</dbReference>
<feature type="domain" description="LysM" evidence="1">
    <location>
        <begin position="52"/>
        <end position="96"/>
    </location>
</feature>
<dbReference type="SUPFAM" id="SSF82171">
    <property type="entry name" value="DPP6 N-terminal domain-like"/>
    <property type="match status" value="1"/>
</dbReference>
<accession>A0AAE3IZL6</accession>
<dbReference type="EMBL" id="JAOUSF010000005">
    <property type="protein sequence ID" value="MCU9614970.1"/>
    <property type="molecule type" value="Genomic_DNA"/>
</dbReference>
<dbReference type="Proteomes" id="UP001209318">
    <property type="component" value="Unassembled WGS sequence"/>
</dbReference>